<reference evidence="1 2" key="1">
    <citation type="submission" date="2021-03" db="EMBL/GenBank/DDBJ databases">
        <authorList>
            <person name="Stanton E."/>
        </authorList>
    </citation>
    <scope>NUCLEOTIDE SEQUENCE [LARGE SCALE GENOMIC DNA]</scope>
    <source>
        <strain evidence="1 2">2020EL-00037</strain>
    </source>
</reference>
<dbReference type="AlphaFoldDB" id="A0AAP2BIC1"/>
<dbReference type="Proteomes" id="UP000673434">
    <property type="component" value="Unassembled WGS sequence"/>
</dbReference>
<keyword evidence="2" id="KW-1185">Reference proteome</keyword>
<evidence type="ECO:0000313" key="1">
    <source>
        <dbReference type="EMBL" id="MBQ0600781.1"/>
    </source>
</evidence>
<accession>A0AAP2BIC1</accession>
<protein>
    <submittedName>
        <fullName evidence="1">Uncharacterized protein</fullName>
    </submittedName>
</protein>
<gene>
    <name evidence="1" type="ORF">J7S78_13370</name>
</gene>
<evidence type="ECO:0000313" key="2">
    <source>
        <dbReference type="Proteomes" id="UP000673434"/>
    </source>
</evidence>
<proteinExistence type="predicted"/>
<dbReference type="EMBL" id="JAGKON010000013">
    <property type="protein sequence ID" value="MBQ0600781.1"/>
    <property type="molecule type" value="Genomic_DNA"/>
</dbReference>
<organism evidence="1 2">
    <name type="scientific">Klebsiella oxytoca</name>
    <dbReference type="NCBI Taxonomy" id="571"/>
    <lineage>
        <taxon>Bacteria</taxon>
        <taxon>Pseudomonadati</taxon>
        <taxon>Pseudomonadota</taxon>
        <taxon>Gammaproteobacteria</taxon>
        <taxon>Enterobacterales</taxon>
        <taxon>Enterobacteriaceae</taxon>
        <taxon>Klebsiella/Raoultella group</taxon>
        <taxon>Klebsiella</taxon>
    </lineage>
</organism>
<dbReference type="RefSeq" id="WP_210846189.1">
    <property type="nucleotide sequence ID" value="NZ_JAGKON010000013.1"/>
</dbReference>
<name>A0AAP2BIC1_KLEOX</name>
<comment type="caution">
    <text evidence="1">The sequence shown here is derived from an EMBL/GenBank/DDBJ whole genome shotgun (WGS) entry which is preliminary data.</text>
</comment>
<sequence>MAALTNKQQHELERIAGNLSRGINFIKSDRIGFAFLQDRPATTTTDYQTLDGKRSASMMEKSYGSDLCGLYHALKELQEFMADHKRQR</sequence>